<dbReference type="InParanoid" id="A0A5J5ETU4"/>
<keyword evidence="7" id="KW-1185">Reference proteome</keyword>
<dbReference type="OrthoDB" id="416093at2759"/>
<comment type="similarity">
    <text evidence="4">Belongs to the PP2C family.</text>
</comment>
<evidence type="ECO:0000313" key="6">
    <source>
        <dbReference type="EMBL" id="KAA8902945.1"/>
    </source>
</evidence>
<keyword evidence="3 4" id="KW-0904">Protein phosphatase</keyword>
<evidence type="ECO:0000256" key="4">
    <source>
        <dbReference type="RuleBase" id="RU003465"/>
    </source>
</evidence>
<dbReference type="Proteomes" id="UP000326924">
    <property type="component" value="Unassembled WGS sequence"/>
</dbReference>
<evidence type="ECO:0000259" key="5">
    <source>
        <dbReference type="PROSITE" id="PS51746"/>
    </source>
</evidence>
<dbReference type="InterPro" id="IPR015655">
    <property type="entry name" value="PP2C"/>
</dbReference>
<evidence type="ECO:0000256" key="3">
    <source>
        <dbReference type="ARBA" id="ARBA00022912"/>
    </source>
</evidence>
<dbReference type="GO" id="GO:0046872">
    <property type="term" value="F:metal ion binding"/>
    <property type="evidence" value="ECO:0007669"/>
    <property type="project" value="UniProtKB-KW"/>
</dbReference>
<dbReference type="CDD" id="cd00143">
    <property type="entry name" value="PP2Cc"/>
    <property type="match status" value="1"/>
</dbReference>
<dbReference type="EMBL" id="VXIS01000124">
    <property type="protein sequence ID" value="KAA8902945.1"/>
    <property type="molecule type" value="Genomic_DNA"/>
</dbReference>
<dbReference type="PROSITE" id="PS51746">
    <property type="entry name" value="PPM_2"/>
    <property type="match status" value="1"/>
</dbReference>
<sequence length="468" mass="51461">MSWGGSKSAAIYGTCKQPDRQQRWFRDYFTAKLPGSSLHPDSQLPGNSGFVCPFYFESTKSPAASDRAATTVRIPLRSAKHHFGATRARGTRPYNEDNYQAGIISVPPFCQQPSPRVDTTELAVREQSEEPSVFYFAVFDGHGGDAASVFLKDYLHQYIEATAALFGAEDQERRKELQNELVDAWKEVGGYFRRFRPDFGLKGAGRKGDGGIAATLSYAFLKADIDFIKNTRPWFLKEEEMPEQLKMGDQGEINPFSGGSTASVVLLSSSSAEPYWHPHQTSTLITAHLGDTRALLCRVSDGLAVPLTTIHHPSSVSESARLRRYAAAFVSDAFGEERFGIFANTRSVGDVTQKRLGVTAEPELTMRELGAGEYAFLVLVSDGVSTVIGDQEICDLVKECKTPEEASRELVAFVDEVGDAGDNATALVVRLGGWEHRSEGGEGSLGTAGMREWRRMDAIERGSRSRRM</sequence>
<keyword evidence="1" id="KW-0479">Metal-binding</keyword>
<dbReference type="Pfam" id="PF00481">
    <property type="entry name" value="PP2C"/>
    <property type="match status" value="1"/>
</dbReference>
<dbReference type="InterPro" id="IPR001932">
    <property type="entry name" value="PPM-type_phosphatase-like_dom"/>
</dbReference>
<dbReference type="GO" id="GO:0004722">
    <property type="term" value="F:protein serine/threonine phosphatase activity"/>
    <property type="evidence" value="ECO:0007669"/>
    <property type="project" value="InterPro"/>
</dbReference>
<organism evidence="6 7">
    <name type="scientific">Sphaerosporella brunnea</name>
    <dbReference type="NCBI Taxonomy" id="1250544"/>
    <lineage>
        <taxon>Eukaryota</taxon>
        <taxon>Fungi</taxon>
        <taxon>Dikarya</taxon>
        <taxon>Ascomycota</taxon>
        <taxon>Pezizomycotina</taxon>
        <taxon>Pezizomycetes</taxon>
        <taxon>Pezizales</taxon>
        <taxon>Pyronemataceae</taxon>
        <taxon>Sphaerosporella</taxon>
    </lineage>
</organism>
<dbReference type="PANTHER" id="PTHR13832:SF589">
    <property type="entry name" value="[PYRUVATE DEHYDROGENASE [ACETYL-TRANSFERRING]]-PHOSPHATASE 2, MITOCHONDRIAL"/>
    <property type="match status" value="1"/>
</dbReference>
<dbReference type="SUPFAM" id="SSF81606">
    <property type="entry name" value="PP2C-like"/>
    <property type="match status" value="1"/>
</dbReference>
<dbReference type="PANTHER" id="PTHR13832">
    <property type="entry name" value="PROTEIN PHOSPHATASE 2C"/>
    <property type="match status" value="1"/>
</dbReference>
<feature type="domain" description="PPM-type phosphatase" evidence="5">
    <location>
        <begin position="82"/>
        <end position="431"/>
    </location>
</feature>
<keyword evidence="2 4" id="KW-0378">Hydrolase</keyword>
<protein>
    <submittedName>
        <fullName evidence="6">Protein phosphatase 2c</fullName>
    </submittedName>
</protein>
<dbReference type="InterPro" id="IPR036457">
    <property type="entry name" value="PPM-type-like_dom_sf"/>
</dbReference>
<dbReference type="AlphaFoldDB" id="A0A5J5ETU4"/>
<evidence type="ECO:0000256" key="2">
    <source>
        <dbReference type="ARBA" id="ARBA00022801"/>
    </source>
</evidence>
<evidence type="ECO:0000313" key="7">
    <source>
        <dbReference type="Proteomes" id="UP000326924"/>
    </source>
</evidence>
<dbReference type="Gene3D" id="3.60.40.10">
    <property type="entry name" value="PPM-type phosphatase domain"/>
    <property type="match status" value="1"/>
</dbReference>
<accession>A0A5J5ETU4</accession>
<dbReference type="PROSITE" id="PS01032">
    <property type="entry name" value="PPM_1"/>
    <property type="match status" value="1"/>
</dbReference>
<dbReference type="InterPro" id="IPR000222">
    <property type="entry name" value="PP2C_BS"/>
</dbReference>
<dbReference type="SMART" id="SM00332">
    <property type="entry name" value="PP2Cc"/>
    <property type="match status" value="1"/>
</dbReference>
<reference evidence="6 7" key="1">
    <citation type="submission" date="2019-09" db="EMBL/GenBank/DDBJ databases">
        <title>Draft genome of the ectomycorrhizal ascomycete Sphaerosporella brunnea.</title>
        <authorList>
            <consortium name="DOE Joint Genome Institute"/>
            <person name="Benucci G.M."/>
            <person name="Marozzi G."/>
            <person name="Antonielli L."/>
            <person name="Sanchez S."/>
            <person name="Marco P."/>
            <person name="Wang X."/>
            <person name="Falini L.B."/>
            <person name="Barry K."/>
            <person name="Haridas S."/>
            <person name="Lipzen A."/>
            <person name="Labutti K."/>
            <person name="Grigoriev I.V."/>
            <person name="Murat C."/>
            <person name="Martin F."/>
            <person name="Albertini E."/>
            <person name="Donnini D."/>
            <person name="Bonito G."/>
        </authorList>
    </citation>
    <scope>NUCLEOTIDE SEQUENCE [LARGE SCALE GENOMIC DNA]</scope>
    <source>
        <strain evidence="6 7">Sb_GMNB300</strain>
    </source>
</reference>
<proteinExistence type="inferred from homology"/>
<name>A0A5J5ETU4_9PEZI</name>
<gene>
    <name evidence="6" type="ORF">FN846DRAFT_899395</name>
</gene>
<comment type="caution">
    <text evidence="6">The sequence shown here is derived from an EMBL/GenBank/DDBJ whole genome shotgun (WGS) entry which is preliminary data.</text>
</comment>
<evidence type="ECO:0000256" key="1">
    <source>
        <dbReference type="ARBA" id="ARBA00022723"/>
    </source>
</evidence>